<dbReference type="RefSeq" id="WP_241036180.1">
    <property type="nucleotide sequence ID" value="NZ_BAAAJF010000020.1"/>
</dbReference>
<dbReference type="SUPFAM" id="SSF54593">
    <property type="entry name" value="Glyoxalase/Bleomycin resistance protein/Dihydroxybiphenyl dioxygenase"/>
    <property type="match status" value="2"/>
</dbReference>
<accession>A0ABS9TC72</accession>
<gene>
    <name evidence="2" type="ORF">MMF94_10665</name>
</gene>
<sequence>MPTRDDPWPPGTPCWADLAVPDVRAATEFYGPVFGWSFVDSGAQFGHYHIARPRDRAAAAIGSLQQEGQPSSWTVYLASDNVDATAKLVGAAGGSVLIDPFDVPGNGRMLVGLDPCGASFGVWQAAGQIGIEIYDEPGSLVWAEARLTDLAAGRCFYTAVFGHTFQPSPGMPGDYETFQVGGRTAGGMGGKAGPAGMPDHWLPYFSVADVDAAVSTTEHGGGAVVTGPRDMPFGRMAVLIDPFGAAFAVHGGPAHEQQGT</sequence>
<dbReference type="InterPro" id="IPR052164">
    <property type="entry name" value="Anthracycline_SecMetBiosynth"/>
</dbReference>
<dbReference type="PANTHER" id="PTHR33993">
    <property type="entry name" value="GLYOXALASE-RELATED"/>
    <property type="match status" value="1"/>
</dbReference>
<dbReference type="PANTHER" id="PTHR33993:SF10">
    <property type="entry name" value="CONSERVED PROTEIN"/>
    <property type="match status" value="1"/>
</dbReference>
<dbReference type="EMBL" id="JAKXMK010000008">
    <property type="protein sequence ID" value="MCH6166145.1"/>
    <property type="molecule type" value="Genomic_DNA"/>
</dbReference>
<protein>
    <submittedName>
        <fullName evidence="2">VOC family protein</fullName>
    </submittedName>
</protein>
<evidence type="ECO:0000259" key="1">
    <source>
        <dbReference type="PROSITE" id="PS51819"/>
    </source>
</evidence>
<reference evidence="2 3" key="1">
    <citation type="submission" date="2022-03" db="EMBL/GenBank/DDBJ databases">
        <title>Pseudonocardia alaer sp. nov., a novel actinomycete isolated from reed forest soil.</title>
        <authorList>
            <person name="Wang L."/>
        </authorList>
    </citation>
    <scope>NUCLEOTIDE SEQUENCE [LARGE SCALE GENOMIC DNA]</scope>
    <source>
        <strain evidence="2 3">Y-16303</strain>
    </source>
</reference>
<dbReference type="InterPro" id="IPR029068">
    <property type="entry name" value="Glyas_Bleomycin-R_OHBP_Dase"/>
</dbReference>
<dbReference type="Proteomes" id="UP001299970">
    <property type="component" value="Unassembled WGS sequence"/>
</dbReference>
<keyword evidence="3" id="KW-1185">Reference proteome</keyword>
<dbReference type="PROSITE" id="PS51819">
    <property type="entry name" value="VOC"/>
    <property type="match status" value="2"/>
</dbReference>
<proteinExistence type="predicted"/>
<feature type="domain" description="VOC" evidence="1">
    <location>
        <begin position="12"/>
        <end position="125"/>
    </location>
</feature>
<dbReference type="CDD" id="cd07247">
    <property type="entry name" value="SgaA_N_like"/>
    <property type="match status" value="2"/>
</dbReference>
<feature type="domain" description="VOC" evidence="1">
    <location>
        <begin position="139"/>
        <end position="252"/>
    </location>
</feature>
<dbReference type="InterPro" id="IPR037523">
    <property type="entry name" value="VOC_core"/>
</dbReference>
<dbReference type="Pfam" id="PF00903">
    <property type="entry name" value="Glyoxalase"/>
    <property type="match status" value="2"/>
</dbReference>
<evidence type="ECO:0000313" key="2">
    <source>
        <dbReference type="EMBL" id="MCH6166145.1"/>
    </source>
</evidence>
<name>A0ABS9TC72_9PSEU</name>
<evidence type="ECO:0000313" key="3">
    <source>
        <dbReference type="Proteomes" id="UP001299970"/>
    </source>
</evidence>
<dbReference type="Gene3D" id="3.10.180.10">
    <property type="entry name" value="2,3-Dihydroxybiphenyl 1,2-Dioxygenase, domain 1"/>
    <property type="match status" value="2"/>
</dbReference>
<dbReference type="InterPro" id="IPR004360">
    <property type="entry name" value="Glyas_Fos-R_dOase_dom"/>
</dbReference>
<comment type="caution">
    <text evidence="2">The sequence shown here is derived from an EMBL/GenBank/DDBJ whole genome shotgun (WGS) entry which is preliminary data.</text>
</comment>
<organism evidence="2 3">
    <name type="scientific">Pseudonocardia alaniniphila</name>
    <dbReference type="NCBI Taxonomy" id="75291"/>
    <lineage>
        <taxon>Bacteria</taxon>
        <taxon>Bacillati</taxon>
        <taxon>Actinomycetota</taxon>
        <taxon>Actinomycetes</taxon>
        <taxon>Pseudonocardiales</taxon>
        <taxon>Pseudonocardiaceae</taxon>
        <taxon>Pseudonocardia</taxon>
    </lineage>
</organism>